<evidence type="ECO:0000313" key="5">
    <source>
        <dbReference type="EMBL" id="SQA19201.1"/>
    </source>
</evidence>
<reference evidence="5 6" key="1">
    <citation type="submission" date="2018-06" db="EMBL/GenBank/DDBJ databases">
        <authorList>
            <consortium name="Pathogen Informatics"/>
            <person name="Doyle S."/>
        </authorList>
    </citation>
    <scope>NUCLEOTIDE SEQUENCE [LARGE SCALE GENOMIC DNA]</scope>
    <source>
        <strain evidence="5 6">NCTC8181</strain>
    </source>
</reference>
<dbReference type="AlphaFoldDB" id="A0A2X2LR00"/>
<name>A0A2X2LR00_STRAG</name>
<evidence type="ECO:0000313" key="6">
    <source>
        <dbReference type="Proteomes" id="UP000250200"/>
    </source>
</evidence>
<evidence type="ECO:0000256" key="4">
    <source>
        <dbReference type="ARBA" id="ARBA00022729"/>
    </source>
</evidence>
<keyword evidence="4" id="KW-0732">Signal</keyword>
<comment type="caution">
    <text evidence="5">The sequence shown here is derived from an EMBL/GenBank/DDBJ whole genome shotgun (WGS) entry which is preliminary data.</text>
</comment>
<organism evidence="5 6">
    <name type="scientific">Streptococcus agalactiae</name>
    <dbReference type="NCBI Taxonomy" id="1311"/>
    <lineage>
        <taxon>Bacteria</taxon>
        <taxon>Bacillati</taxon>
        <taxon>Bacillota</taxon>
        <taxon>Bacilli</taxon>
        <taxon>Lactobacillales</taxon>
        <taxon>Streptococcaceae</taxon>
        <taxon>Streptococcus</taxon>
    </lineage>
</organism>
<dbReference type="InterPro" id="IPR002491">
    <property type="entry name" value="ABC_transptr_periplasmic_BD"/>
</dbReference>
<dbReference type="GO" id="GO:0030288">
    <property type="term" value="C:outer membrane-bounded periplasmic space"/>
    <property type="evidence" value="ECO:0007669"/>
    <property type="project" value="TreeGrafter"/>
</dbReference>
<evidence type="ECO:0000256" key="3">
    <source>
        <dbReference type="ARBA" id="ARBA00022448"/>
    </source>
</evidence>
<comment type="similarity">
    <text evidence="2">Belongs to the bacterial solute-binding protein 8 family.</text>
</comment>
<proteinExistence type="inferred from homology"/>
<gene>
    <name evidence="5" type="primary">yclQ</name>
    <name evidence="5" type="ORF">NCTC8181_02267</name>
</gene>
<evidence type="ECO:0000256" key="1">
    <source>
        <dbReference type="ARBA" id="ARBA00004196"/>
    </source>
</evidence>
<comment type="subcellular location">
    <subcellularLocation>
        <location evidence="1">Cell envelope</location>
    </subcellularLocation>
</comment>
<dbReference type="PANTHER" id="PTHR30532">
    <property type="entry name" value="IRON III DICITRATE-BINDING PERIPLASMIC PROTEIN"/>
    <property type="match status" value="1"/>
</dbReference>
<dbReference type="RefSeq" id="WP_000162769.1">
    <property type="nucleotide sequence ID" value="NZ_CAACXY010000016.1"/>
</dbReference>
<accession>A0A2X2LR00</accession>
<dbReference type="GO" id="GO:1901678">
    <property type="term" value="P:iron coordination entity transport"/>
    <property type="evidence" value="ECO:0007669"/>
    <property type="project" value="UniProtKB-ARBA"/>
</dbReference>
<dbReference type="PANTHER" id="PTHR30532:SF28">
    <property type="entry name" value="PETROBACTIN-BINDING PROTEIN YCLQ"/>
    <property type="match status" value="1"/>
</dbReference>
<dbReference type="InterPro" id="IPR051313">
    <property type="entry name" value="Bact_iron-sidero_bind"/>
</dbReference>
<dbReference type="SUPFAM" id="SSF53807">
    <property type="entry name" value="Helical backbone' metal receptor"/>
    <property type="match status" value="1"/>
</dbReference>
<keyword evidence="3" id="KW-0813">Transport</keyword>
<protein>
    <submittedName>
        <fullName evidence="5">Iron compound ABC uptake transporter substrate-binding protein PiuA</fullName>
    </submittedName>
</protein>
<dbReference type="Pfam" id="PF01497">
    <property type="entry name" value="Peripla_BP_2"/>
    <property type="match status" value="1"/>
</dbReference>
<dbReference type="PROSITE" id="PS50983">
    <property type="entry name" value="FE_B12_PBP"/>
    <property type="match status" value="1"/>
</dbReference>
<dbReference type="CDD" id="cd01140">
    <property type="entry name" value="FatB"/>
    <property type="match status" value="1"/>
</dbReference>
<sequence>MTKKLIIAILALCTILTTSQAVLAKEKSQTVTIKNNYSVYIKKEKRDKPDNKKQISETLKVPLKPKKVVVFDMGALDTITALGAEKSVIGIPKAKNALSLLPNNVKSVYKAKRYQDVGSLFEPNFEAIARMQPDVVFLGARMASIDNIEKLKEAAPKAALVYAGVDSKKVFDKGVAERVTMLGKIFDQNKKAKTFNKDIAQAVLKLQKTIEKKGKPTALFVMANSGELLTQSPSGRFGWIFSVGGFKAVNENEKLSSHGTPVSYEYIAEKNPNYLFVLDRGATIGQGASSKELFNNDVIKATDAVKNKRVHEVDGKDWYINSGGSRVTLRMIKDVQNFVDNR</sequence>
<dbReference type="Gene3D" id="3.40.50.1980">
    <property type="entry name" value="Nitrogenase molybdenum iron protein domain"/>
    <property type="match status" value="2"/>
</dbReference>
<evidence type="ECO:0000256" key="2">
    <source>
        <dbReference type="ARBA" id="ARBA00008814"/>
    </source>
</evidence>
<dbReference type="EMBL" id="UAVB01000001">
    <property type="protein sequence ID" value="SQA19201.1"/>
    <property type="molecule type" value="Genomic_DNA"/>
</dbReference>
<dbReference type="InterPro" id="IPR033870">
    <property type="entry name" value="FatB"/>
</dbReference>
<dbReference type="Proteomes" id="UP000250200">
    <property type="component" value="Unassembled WGS sequence"/>
</dbReference>